<dbReference type="SUPFAM" id="SSF49313">
    <property type="entry name" value="Cadherin-like"/>
    <property type="match status" value="1"/>
</dbReference>
<dbReference type="Pfam" id="PF17963">
    <property type="entry name" value="Big_9"/>
    <property type="match status" value="1"/>
</dbReference>
<sequence>MKKIIALLGLALTVQLTSCSSDEVAEKNTAPVIVDQTFNVNPKSIISLQVVASDAENDELTYSIKKDDLSLFQITNAGKLSLKSSKLISIQKYLVDVEVTDGKLKSSATITVNVRRVAR</sequence>
<keyword evidence="2" id="KW-1185">Reference proteome</keyword>
<comment type="caution">
    <text evidence="1">The sequence shown here is derived from an EMBL/GenBank/DDBJ whole genome shotgun (WGS) entry which is preliminary data.</text>
</comment>
<evidence type="ECO:0000313" key="2">
    <source>
        <dbReference type="Proteomes" id="UP001497527"/>
    </source>
</evidence>
<accession>A0ABP1F179</accession>
<gene>
    <name evidence="1" type="ORF">T190423A01A_60218</name>
</gene>
<dbReference type="EMBL" id="CAXJIO010000015">
    <property type="protein sequence ID" value="CAL2104281.1"/>
    <property type="molecule type" value="Genomic_DNA"/>
</dbReference>
<reference evidence="1 2" key="1">
    <citation type="submission" date="2024-05" db="EMBL/GenBank/DDBJ databases">
        <authorList>
            <person name="Duchaud E."/>
        </authorList>
    </citation>
    <scope>NUCLEOTIDE SEQUENCE [LARGE SCALE GENOMIC DNA]</scope>
    <source>
        <strain evidence="1">Ena-SAMPLE-TAB-13-05-2024-13:56:06:370-140308</strain>
    </source>
</reference>
<dbReference type="Gene3D" id="2.60.40.60">
    <property type="entry name" value="Cadherins"/>
    <property type="match status" value="1"/>
</dbReference>
<evidence type="ECO:0000313" key="1">
    <source>
        <dbReference type="EMBL" id="CAL2104281.1"/>
    </source>
</evidence>
<proteinExistence type="predicted"/>
<dbReference type="InterPro" id="IPR015919">
    <property type="entry name" value="Cadherin-like_sf"/>
</dbReference>
<protein>
    <submittedName>
        <fullName evidence="1">Cadherin repeat domain-containing protein</fullName>
    </submittedName>
</protein>
<dbReference type="RefSeq" id="WP_348718567.1">
    <property type="nucleotide sequence ID" value="NZ_CAXJIO010000015.1"/>
</dbReference>
<name>A0ABP1F179_9FLAO</name>
<dbReference type="Proteomes" id="UP001497527">
    <property type="component" value="Unassembled WGS sequence"/>
</dbReference>
<organism evidence="1 2">
    <name type="scientific">Tenacibaculum polynesiense</name>
    <dbReference type="NCBI Taxonomy" id="3137857"/>
    <lineage>
        <taxon>Bacteria</taxon>
        <taxon>Pseudomonadati</taxon>
        <taxon>Bacteroidota</taxon>
        <taxon>Flavobacteriia</taxon>
        <taxon>Flavobacteriales</taxon>
        <taxon>Flavobacteriaceae</taxon>
        <taxon>Tenacibaculum</taxon>
    </lineage>
</organism>